<proteinExistence type="predicted"/>
<name>A0A3M9MF01_9BACT</name>
<evidence type="ECO:0000313" key="2">
    <source>
        <dbReference type="Proteomes" id="UP000272117"/>
    </source>
</evidence>
<dbReference type="EMBL" id="RJJD01000013">
    <property type="protein sequence ID" value="RNI24142.1"/>
    <property type="molecule type" value="Genomic_DNA"/>
</dbReference>
<dbReference type="Proteomes" id="UP000272117">
    <property type="component" value="Unassembled WGS sequence"/>
</dbReference>
<dbReference type="RefSeq" id="WP_123128229.1">
    <property type="nucleotide sequence ID" value="NZ_RJJD01000013.1"/>
</dbReference>
<reference evidence="1 2" key="1">
    <citation type="submission" date="2018-11" db="EMBL/GenBank/DDBJ databases">
        <title>Rufibacter latericius sp. nov., isolated from water in Baiyang Lake.</title>
        <authorList>
            <person name="Yang Y."/>
        </authorList>
    </citation>
    <scope>NUCLEOTIDE SEQUENCE [LARGE SCALE GENOMIC DNA]</scope>
    <source>
        <strain evidence="1 2">R-22-1c-1</strain>
    </source>
</reference>
<organism evidence="1 2">
    <name type="scientific">Rufibacter latericius</name>
    <dbReference type="NCBI Taxonomy" id="2487040"/>
    <lineage>
        <taxon>Bacteria</taxon>
        <taxon>Pseudomonadati</taxon>
        <taxon>Bacteroidota</taxon>
        <taxon>Cytophagia</taxon>
        <taxon>Cytophagales</taxon>
        <taxon>Hymenobacteraceae</taxon>
        <taxon>Rufibacter</taxon>
    </lineage>
</organism>
<dbReference type="AlphaFoldDB" id="A0A3M9MF01"/>
<protein>
    <submittedName>
        <fullName evidence="1">Uncharacterized protein</fullName>
    </submittedName>
</protein>
<comment type="caution">
    <text evidence="1">The sequence shown here is derived from an EMBL/GenBank/DDBJ whole genome shotgun (WGS) entry which is preliminary data.</text>
</comment>
<evidence type="ECO:0000313" key="1">
    <source>
        <dbReference type="EMBL" id="RNI24142.1"/>
    </source>
</evidence>
<sequence>MRPNENRFLMLGLLLQEAKGYQAKEPGAEATFALIDQVKGVLSVLGECEWKEEAPVQVLDAFGRLSAAEGLVKEGNIPLAVRITKLALMHLIAKEALFK</sequence>
<keyword evidence="2" id="KW-1185">Reference proteome</keyword>
<accession>A0A3M9MF01</accession>
<gene>
    <name evidence="1" type="ORF">EFB08_17365</name>
</gene>